<dbReference type="InterPro" id="IPR021109">
    <property type="entry name" value="Peptidase_aspartic_dom_sf"/>
</dbReference>
<evidence type="ECO:0000256" key="2">
    <source>
        <dbReference type="ARBA" id="ARBA00022695"/>
    </source>
</evidence>
<dbReference type="GO" id="GO:0004519">
    <property type="term" value="F:endonuclease activity"/>
    <property type="evidence" value="ECO:0007669"/>
    <property type="project" value="UniProtKB-KW"/>
</dbReference>
<proteinExistence type="predicted"/>
<dbReference type="InterPro" id="IPR000477">
    <property type="entry name" value="RT_dom"/>
</dbReference>
<dbReference type="Gene3D" id="3.10.10.10">
    <property type="entry name" value="HIV Type 1 Reverse Transcriptase, subunit A, domain 1"/>
    <property type="match status" value="1"/>
</dbReference>
<keyword evidence="4" id="KW-0378">Hydrolase</keyword>
<name>A0A1I8BEQ1_MELHA</name>
<evidence type="ECO:0000256" key="1">
    <source>
        <dbReference type="ARBA" id="ARBA00022679"/>
    </source>
</evidence>
<dbReference type="InterPro" id="IPR050951">
    <property type="entry name" value="Retrovirus_Pol_polyprotein"/>
</dbReference>
<keyword evidence="1" id="KW-0808">Transferase</keyword>
<dbReference type="OMA" id="CISEKTW"/>
<evidence type="ECO:0000313" key="7">
    <source>
        <dbReference type="WBParaSite" id="MhA1_Contig2039.frz3.fgene1"/>
    </source>
</evidence>
<dbReference type="GO" id="GO:0004190">
    <property type="term" value="F:aspartic-type endopeptidase activity"/>
    <property type="evidence" value="ECO:0007669"/>
    <property type="project" value="InterPro"/>
</dbReference>
<reference evidence="7" key="1">
    <citation type="submission" date="2016-11" db="UniProtKB">
        <authorList>
            <consortium name="WormBaseParasite"/>
        </authorList>
    </citation>
    <scope>IDENTIFICATION</scope>
</reference>
<evidence type="ECO:0000313" key="6">
    <source>
        <dbReference type="Proteomes" id="UP000095281"/>
    </source>
</evidence>
<dbReference type="PANTHER" id="PTHR37984:SF5">
    <property type="entry name" value="PROTEIN NYNRIN-LIKE"/>
    <property type="match status" value="1"/>
</dbReference>
<dbReference type="Gene3D" id="3.30.70.270">
    <property type="match status" value="1"/>
</dbReference>
<dbReference type="SUPFAM" id="SSF50630">
    <property type="entry name" value="Acid proteases"/>
    <property type="match status" value="1"/>
</dbReference>
<evidence type="ECO:0000256" key="4">
    <source>
        <dbReference type="ARBA" id="ARBA00022759"/>
    </source>
</evidence>
<keyword evidence="2" id="KW-0548">Nucleotidyltransferase</keyword>
<sequence length="406" mass="46174">MSKLLDKIKFWRKPEYLEFILDSGAQISCISEKTWKNIGCPKLIETKYCGKTFTGSEIKIIGTFYCIVELDGAKELLLAHVTKEKLNLFGLPWIVKLENKLCKPIVTTIKDTKIENVLAIECIENMKTNIEIELKNKFEKVFSDGLGHCTKTKAHLELKSGVKPIFVKARPVPIGVKEAIEKELYRLQKLAPILAVKKANGKIRVCMDYSTGLNASLELNRHPLPSPAEIWAGIHGSKIFSQVDLRDAYLQIELDEFSKKLTCINTHKGLSAPAIFQKLMDKLIIGIPGVYAYLDDIIIVSNTLHEHRLRLLEIFARIEDWGLKIQLDKCKFFENKLKFLGHIVSENGIEPDPIKKEIIKKLPSPKNVKESIMGTINYYGKFVKEMHKLRGPLDKLLSMNEVPCMN</sequence>
<dbReference type="GO" id="GO:0006508">
    <property type="term" value="P:proteolysis"/>
    <property type="evidence" value="ECO:0007669"/>
    <property type="project" value="InterPro"/>
</dbReference>
<keyword evidence="3" id="KW-0540">Nuclease</keyword>
<dbReference type="GO" id="GO:0016779">
    <property type="term" value="F:nucleotidyltransferase activity"/>
    <property type="evidence" value="ECO:0007669"/>
    <property type="project" value="UniProtKB-KW"/>
</dbReference>
<dbReference type="CDD" id="cd01647">
    <property type="entry name" value="RT_LTR"/>
    <property type="match status" value="1"/>
</dbReference>
<dbReference type="Gene3D" id="2.40.70.10">
    <property type="entry name" value="Acid Proteases"/>
    <property type="match status" value="1"/>
</dbReference>
<dbReference type="AlphaFoldDB" id="A0A1I8BEQ1"/>
<dbReference type="InterPro" id="IPR001969">
    <property type="entry name" value="Aspartic_peptidase_AS"/>
</dbReference>
<dbReference type="PROSITE" id="PS00141">
    <property type="entry name" value="ASP_PROTEASE"/>
    <property type="match status" value="1"/>
</dbReference>
<dbReference type="Proteomes" id="UP000095281">
    <property type="component" value="Unplaced"/>
</dbReference>
<dbReference type="SUPFAM" id="SSF56672">
    <property type="entry name" value="DNA/RNA polymerases"/>
    <property type="match status" value="1"/>
</dbReference>
<accession>A0A1I8BEQ1</accession>
<dbReference type="PANTHER" id="PTHR37984">
    <property type="entry name" value="PROTEIN CBG26694"/>
    <property type="match status" value="1"/>
</dbReference>
<evidence type="ECO:0000256" key="3">
    <source>
        <dbReference type="ARBA" id="ARBA00022722"/>
    </source>
</evidence>
<dbReference type="InterPro" id="IPR043128">
    <property type="entry name" value="Rev_trsase/Diguanyl_cyclase"/>
</dbReference>
<dbReference type="Pfam" id="PF00078">
    <property type="entry name" value="RVT_1"/>
    <property type="match status" value="1"/>
</dbReference>
<evidence type="ECO:0000259" key="5">
    <source>
        <dbReference type="Pfam" id="PF00078"/>
    </source>
</evidence>
<keyword evidence="6" id="KW-1185">Reference proteome</keyword>
<protein>
    <submittedName>
        <fullName evidence="7">Reverse transcriptase domain-containing protein</fullName>
    </submittedName>
</protein>
<organism evidence="6 7">
    <name type="scientific">Meloidogyne hapla</name>
    <name type="common">Root-knot nematode worm</name>
    <dbReference type="NCBI Taxonomy" id="6305"/>
    <lineage>
        <taxon>Eukaryota</taxon>
        <taxon>Metazoa</taxon>
        <taxon>Ecdysozoa</taxon>
        <taxon>Nematoda</taxon>
        <taxon>Chromadorea</taxon>
        <taxon>Rhabditida</taxon>
        <taxon>Tylenchina</taxon>
        <taxon>Tylenchomorpha</taxon>
        <taxon>Tylenchoidea</taxon>
        <taxon>Meloidogynidae</taxon>
        <taxon>Meloidogyninae</taxon>
        <taxon>Meloidogyne</taxon>
    </lineage>
</organism>
<dbReference type="InterPro" id="IPR043502">
    <property type="entry name" value="DNA/RNA_pol_sf"/>
</dbReference>
<dbReference type="FunFam" id="3.30.70.270:FF:000003">
    <property type="entry name" value="Transposon Ty3-G Gag-Pol polyprotein"/>
    <property type="match status" value="1"/>
</dbReference>
<dbReference type="WBParaSite" id="MhA1_Contig2039.frz3.fgene1">
    <property type="protein sequence ID" value="MhA1_Contig2039.frz3.fgene1"/>
    <property type="gene ID" value="MhA1_Contig2039.frz3.fgene1"/>
</dbReference>
<feature type="domain" description="Reverse transcriptase" evidence="5">
    <location>
        <begin position="197"/>
        <end position="343"/>
    </location>
</feature>
<keyword evidence="4" id="KW-0255">Endonuclease</keyword>